<evidence type="ECO:0000313" key="3">
    <source>
        <dbReference type="Ensembl" id="ENSAMXP00000053079.1"/>
    </source>
</evidence>
<reference evidence="3" key="4">
    <citation type="submission" date="2025-09" db="UniProtKB">
        <authorList>
            <consortium name="Ensembl"/>
        </authorList>
    </citation>
    <scope>IDENTIFICATION</scope>
</reference>
<reference evidence="4" key="2">
    <citation type="journal article" date="2014" name="Nat. Commun.">
        <title>The cavefish genome reveals candidate genes for eye loss.</title>
        <authorList>
            <person name="McGaugh S.E."/>
            <person name="Gross J.B."/>
            <person name="Aken B."/>
            <person name="Blin M."/>
            <person name="Borowsky R."/>
            <person name="Chalopin D."/>
            <person name="Hinaux H."/>
            <person name="Jeffery W.R."/>
            <person name="Keene A."/>
            <person name="Ma L."/>
            <person name="Minx P."/>
            <person name="Murphy D."/>
            <person name="O'Quin K.E."/>
            <person name="Retaux S."/>
            <person name="Rohner N."/>
            <person name="Searle S.M."/>
            <person name="Stahl B.A."/>
            <person name="Tabin C."/>
            <person name="Volff J.N."/>
            <person name="Yoshizawa M."/>
            <person name="Warren W.C."/>
        </authorList>
    </citation>
    <scope>NUCLEOTIDE SEQUENCE [LARGE SCALE GENOMIC DNA]</scope>
    <source>
        <strain evidence="4">female</strain>
    </source>
</reference>
<protein>
    <recommendedName>
        <fullName evidence="2">PiggyBac transposable element-derived protein domain-containing protein</fullName>
    </recommendedName>
</protein>
<keyword evidence="4" id="KW-1185">Reference proteome</keyword>
<evidence type="ECO:0000256" key="1">
    <source>
        <dbReference type="SAM" id="MobiDB-lite"/>
    </source>
</evidence>
<reference evidence="4" key="1">
    <citation type="submission" date="2013-03" db="EMBL/GenBank/DDBJ databases">
        <authorList>
            <person name="Jeffery W."/>
            <person name="Warren W."/>
            <person name="Wilson R.K."/>
        </authorList>
    </citation>
    <scope>NUCLEOTIDE SEQUENCE</scope>
    <source>
        <strain evidence="4">female</strain>
    </source>
</reference>
<dbReference type="Ensembl" id="ENSAMXT00000050536.1">
    <property type="protein sequence ID" value="ENSAMXP00000053079.1"/>
    <property type="gene ID" value="ENSAMXG00000038142.1"/>
</dbReference>
<dbReference type="PANTHER" id="PTHR47272:SF1">
    <property type="entry name" value="PIGGYBAC TRANSPOSABLE ELEMENT-DERIVED PROTEIN 3-LIKE"/>
    <property type="match status" value="1"/>
</dbReference>
<proteinExistence type="predicted"/>
<evidence type="ECO:0000259" key="2">
    <source>
        <dbReference type="Pfam" id="PF13843"/>
    </source>
</evidence>
<dbReference type="Bgee" id="ENSAMXG00000038142">
    <property type="expression patterns" value="Expressed in pharyngeal gill and 8 other cell types or tissues"/>
</dbReference>
<organism evidence="3 4">
    <name type="scientific">Astyanax mexicanus</name>
    <name type="common">Blind cave fish</name>
    <name type="synonym">Astyanax fasciatus mexicanus</name>
    <dbReference type="NCBI Taxonomy" id="7994"/>
    <lineage>
        <taxon>Eukaryota</taxon>
        <taxon>Metazoa</taxon>
        <taxon>Chordata</taxon>
        <taxon>Craniata</taxon>
        <taxon>Vertebrata</taxon>
        <taxon>Euteleostomi</taxon>
        <taxon>Actinopterygii</taxon>
        <taxon>Neopterygii</taxon>
        <taxon>Teleostei</taxon>
        <taxon>Ostariophysi</taxon>
        <taxon>Characiformes</taxon>
        <taxon>Characoidei</taxon>
        <taxon>Acestrorhamphidae</taxon>
        <taxon>Acestrorhamphinae</taxon>
        <taxon>Astyanax</taxon>
    </lineage>
</organism>
<dbReference type="Pfam" id="PF13843">
    <property type="entry name" value="DDE_Tnp_1_7"/>
    <property type="match status" value="1"/>
</dbReference>
<feature type="region of interest" description="Disordered" evidence="1">
    <location>
        <begin position="400"/>
        <end position="431"/>
    </location>
</feature>
<dbReference type="PANTHER" id="PTHR47272">
    <property type="entry name" value="DDE_TNP_1_7 DOMAIN-CONTAINING PROTEIN"/>
    <property type="match status" value="1"/>
</dbReference>
<dbReference type="Proteomes" id="UP000018467">
    <property type="component" value="Unassembled WGS sequence"/>
</dbReference>
<name>A0A3B1KH96_ASTMX</name>
<dbReference type="InterPro" id="IPR029526">
    <property type="entry name" value="PGBD"/>
</dbReference>
<dbReference type="AlphaFoldDB" id="A0A3B1KH96"/>
<evidence type="ECO:0000313" key="4">
    <source>
        <dbReference type="Proteomes" id="UP000018467"/>
    </source>
</evidence>
<feature type="domain" description="PiggyBac transposable element-derived protein" evidence="2">
    <location>
        <begin position="14"/>
        <end position="364"/>
    </location>
</feature>
<dbReference type="GeneTree" id="ENSGT00940000166554"/>
<sequence length="482" mass="55502">KLTGQLPSVSEVLTPTEYFRQMFTPECLRHIVEQSNLYSVQKDVNSPLNCSEKELEQFIGVAFHMSIYGIPATRMCWQAGTRIDKIADVMPMRRWEQIKANIHFNDNSLDLSPTNPCRDPLFKLRPLLNFALDTMNNIPMDEHLSVDEQIIPYKGKSRLKLYNPSKPHKWGYKVYLLCDSKGIAYNFEFHTGKIQPLIGMPDLGASSNIVLRVASIVPQGQNFKLYHDNWFTSTGLEMEMAKKKIYCLGTVRANRLKGCSLKSDKDLKTIGRGAFDEKVATFEGGQLIACKWQDNRTVTMLSTFAGAYPTCKVKRWDRKLSKVTDVQCPSSVVTYNKNMGGIRSRKWYLRIFFHLMDMLCVNAWLLYRRDYHACVQKGKEELGLREFKSSVAEVLCKQGSSSQLKRGRPSSESSDMRRQKKRETKPQQEVRKDGMAHWPYYSDKQGRCKKHGCTGQTRVMCEKCGVHLCFTPKKNCLRYFHT</sequence>
<reference evidence="3" key="3">
    <citation type="submission" date="2025-08" db="UniProtKB">
        <authorList>
            <consortium name="Ensembl"/>
        </authorList>
    </citation>
    <scope>IDENTIFICATION</scope>
</reference>
<accession>A0A3B1KH96</accession>
<dbReference type="InParanoid" id="A0A3B1KH96"/>